<feature type="region of interest" description="Disordered" evidence="1">
    <location>
        <begin position="116"/>
        <end position="146"/>
    </location>
</feature>
<proteinExistence type="predicted"/>
<keyword evidence="2" id="KW-0812">Transmembrane</keyword>
<protein>
    <submittedName>
        <fullName evidence="3">Uncharacterized protein</fullName>
    </submittedName>
</protein>
<dbReference type="OrthoDB" id="261758at2"/>
<keyword evidence="4" id="KW-1185">Reference proteome</keyword>
<keyword evidence="2" id="KW-1133">Transmembrane helix</keyword>
<evidence type="ECO:0000256" key="2">
    <source>
        <dbReference type="SAM" id="Phobius"/>
    </source>
</evidence>
<dbReference type="AlphaFoldDB" id="A0A517P8Z4"/>
<dbReference type="EMBL" id="CP036265">
    <property type="protein sequence ID" value="QDT15832.1"/>
    <property type="molecule type" value="Genomic_DNA"/>
</dbReference>
<dbReference type="KEGG" id="acaf:CA12_19270"/>
<evidence type="ECO:0000313" key="4">
    <source>
        <dbReference type="Proteomes" id="UP000318741"/>
    </source>
</evidence>
<feature type="transmembrane region" description="Helical" evidence="2">
    <location>
        <begin position="16"/>
        <end position="34"/>
    </location>
</feature>
<reference evidence="3 4" key="1">
    <citation type="submission" date="2019-02" db="EMBL/GenBank/DDBJ databases">
        <title>Deep-cultivation of Planctomycetes and their phenomic and genomic characterization uncovers novel biology.</title>
        <authorList>
            <person name="Wiegand S."/>
            <person name="Jogler M."/>
            <person name="Boedeker C."/>
            <person name="Pinto D."/>
            <person name="Vollmers J."/>
            <person name="Rivas-Marin E."/>
            <person name="Kohn T."/>
            <person name="Peeters S.H."/>
            <person name="Heuer A."/>
            <person name="Rast P."/>
            <person name="Oberbeckmann S."/>
            <person name="Bunk B."/>
            <person name="Jeske O."/>
            <person name="Meyerdierks A."/>
            <person name="Storesund J.E."/>
            <person name="Kallscheuer N."/>
            <person name="Luecker S."/>
            <person name="Lage O.M."/>
            <person name="Pohl T."/>
            <person name="Merkel B.J."/>
            <person name="Hornburger P."/>
            <person name="Mueller R.-W."/>
            <person name="Bruemmer F."/>
            <person name="Labrenz M."/>
            <person name="Spormann A.M."/>
            <person name="Op den Camp H."/>
            <person name="Overmann J."/>
            <person name="Amann R."/>
            <person name="Jetten M.S.M."/>
            <person name="Mascher T."/>
            <person name="Medema M.H."/>
            <person name="Devos D.P."/>
            <person name="Kaster A.-K."/>
            <person name="Ovreas L."/>
            <person name="Rohde M."/>
            <person name="Galperin M.Y."/>
            <person name="Jogler C."/>
        </authorList>
    </citation>
    <scope>NUCLEOTIDE SEQUENCE [LARGE SCALE GENOMIC DNA]</scope>
    <source>
        <strain evidence="3 4">CA12</strain>
    </source>
</reference>
<gene>
    <name evidence="3" type="ORF">CA12_19270</name>
</gene>
<dbReference type="RefSeq" id="WP_145358730.1">
    <property type="nucleotide sequence ID" value="NZ_CP036265.1"/>
</dbReference>
<sequence>MDGLAQQFLEHPRRHWFVWGAVAAVGLAVTLPAWDSWAAASEARATLTAARTAAEAEAGRLPDLKARFMALKAEPAGADGPRGLDDAAMEELRESVVRRIAAAGCRMRRVGLEDPVTTPWRNGPPPLPGLVDRSSDPPAGATNEPPVKFELITRRLEAEAVGSPERIASLLNWATAAHPHAVPLDYHLTFEDAPDVAAREVHLTFSLLLTAVRPLKQSPKS</sequence>
<dbReference type="Proteomes" id="UP000318741">
    <property type="component" value="Chromosome"/>
</dbReference>
<accession>A0A517P8Z4</accession>
<name>A0A517P8Z4_9PLAN</name>
<organism evidence="3 4">
    <name type="scientific">Alienimonas californiensis</name>
    <dbReference type="NCBI Taxonomy" id="2527989"/>
    <lineage>
        <taxon>Bacteria</taxon>
        <taxon>Pseudomonadati</taxon>
        <taxon>Planctomycetota</taxon>
        <taxon>Planctomycetia</taxon>
        <taxon>Planctomycetales</taxon>
        <taxon>Planctomycetaceae</taxon>
        <taxon>Alienimonas</taxon>
    </lineage>
</organism>
<evidence type="ECO:0000313" key="3">
    <source>
        <dbReference type="EMBL" id="QDT15832.1"/>
    </source>
</evidence>
<keyword evidence="2" id="KW-0472">Membrane</keyword>
<evidence type="ECO:0000256" key="1">
    <source>
        <dbReference type="SAM" id="MobiDB-lite"/>
    </source>
</evidence>